<feature type="compositionally biased region" description="Basic and acidic residues" evidence="1">
    <location>
        <begin position="1"/>
        <end position="78"/>
    </location>
</feature>
<dbReference type="Proteomes" id="UP001529510">
    <property type="component" value="Unassembled WGS sequence"/>
</dbReference>
<feature type="non-terminal residue" evidence="2">
    <location>
        <position position="381"/>
    </location>
</feature>
<feature type="region of interest" description="Disordered" evidence="1">
    <location>
        <begin position="1"/>
        <end position="200"/>
    </location>
</feature>
<gene>
    <name evidence="2" type="ORF">M9458_040595</name>
</gene>
<feature type="compositionally biased region" description="Polar residues" evidence="1">
    <location>
        <begin position="328"/>
        <end position="345"/>
    </location>
</feature>
<comment type="caution">
    <text evidence="2">The sequence shown here is derived from an EMBL/GenBank/DDBJ whole genome shotgun (WGS) entry which is preliminary data.</text>
</comment>
<reference evidence="2 3" key="1">
    <citation type="submission" date="2024-05" db="EMBL/GenBank/DDBJ databases">
        <title>Genome sequencing and assembly of Indian major carp, Cirrhinus mrigala (Hamilton, 1822).</title>
        <authorList>
            <person name="Mohindra V."/>
            <person name="Chowdhury L.M."/>
            <person name="Lal K."/>
            <person name="Jena J.K."/>
        </authorList>
    </citation>
    <scope>NUCLEOTIDE SEQUENCE [LARGE SCALE GENOMIC DNA]</scope>
    <source>
        <strain evidence="2">CM1030</strain>
        <tissue evidence="2">Blood</tissue>
    </source>
</reference>
<keyword evidence="3" id="KW-1185">Reference proteome</keyword>
<feature type="non-terminal residue" evidence="2">
    <location>
        <position position="1"/>
    </location>
</feature>
<evidence type="ECO:0000256" key="1">
    <source>
        <dbReference type="SAM" id="MobiDB-lite"/>
    </source>
</evidence>
<feature type="compositionally biased region" description="Basic and acidic residues" evidence="1">
    <location>
        <begin position="85"/>
        <end position="98"/>
    </location>
</feature>
<feature type="region of interest" description="Disordered" evidence="1">
    <location>
        <begin position="361"/>
        <end position="381"/>
    </location>
</feature>
<sequence length="381" mass="42816">SDKAKERRATDLKSTRGFERTFKKTEVGERKSREERSQESQATEKIRGFERTFKKTEVRERKSREERSQESQATEKSRPVFKSPVTHEKEQANHKGKYENAVSQISGRISSRHAATIQPSSKELEKKRQELVSRRSTAEHLTRTSAKDDCSSEKLQEKSRKLMKRRLSPELHAESKRRDVKDTTNAAHAESHSEVQKEMRKTLVARRSTKLHHNVGAQSSQDNSKEVLPVVKHVDSASKLKLQDDILPKKQKHVQLGNVPGVILGEKSTSFGGPRANVSFRIPKKASAVKAGANTDVCNVNSLASRTQNTAQPSFPDSTPSKHKFLVSQQQGQKLQEVSVQTSHKPSPLCLSNLMSVSHQVQQAQTDKTREVTTPSNTSCK</sequence>
<protein>
    <submittedName>
        <fullName evidence="2">Uncharacterized protein</fullName>
    </submittedName>
</protein>
<evidence type="ECO:0000313" key="2">
    <source>
        <dbReference type="EMBL" id="KAL0164842.1"/>
    </source>
</evidence>
<organism evidence="2 3">
    <name type="scientific">Cirrhinus mrigala</name>
    <name type="common">Mrigala</name>
    <dbReference type="NCBI Taxonomy" id="683832"/>
    <lineage>
        <taxon>Eukaryota</taxon>
        <taxon>Metazoa</taxon>
        <taxon>Chordata</taxon>
        <taxon>Craniata</taxon>
        <taxon>Vertebrata</taxon>
        <taxon>Euteleostomi</taxon>
        <taxon>Actinopterygii</taxon>
        <taxon>Neopterygii</taxon>
        <taxon>Teleostei</taxon>
        <taxon>Ostariophysi</taxon>
        <taxon>Cypriniformes</taxon>
        <taxon>Cyprinidae</taxon>
        <taxon>Labeoninae</taxon>
        <taxon>Labeonini</taxon>
        <taxon>Cirrhinus</taxon>
    </lineage>
</organism>
<feature type="region of interest" description="Disordered" evidence="1">
    <location>
        <begin position="328"/>
        <end position="347"/>
    </location>
</feature>
<dbReference type="AlphaFoldDB" id="A0ABD0NSY4"/>
<feature type="compositionally biased region" description="Basic and acidic residues" evidence="1">
    <location>
        <begin position="122"/>
        <end position="160"/>
    </location>
</feature>
<name>A0ABD0NSY4_CIRMR</name>
<proteinExistence type="predicted"/>
<feature type="compositionally biased region" description="Basic and acidic residues" evidence="1">
    <location>
        <begin position="167"/>
        <end position="182"/>
    </location>
</feature>
<feature type="region of interest" description="Disordered" evidence="1">
    <location>
        <begin position="210"/>
        <end position="229"/>
    </location>
</feature>
<dbReference type="EMBL" id="JAMKFB020000020">
    <property type="protein sequence ID" value="KAL0164842.1"/>
    <property type="molecule type" value="Genomic_DNA"/>
</dbReference>
<feature type="compositionally biased region" description="Basic and acidic residues" evidence="1">
    <location>
        <begin position="189"/>
        <end position="200"/>
    </location>
</feature>
<evidence type="ECO:0000313" key="3">
    <source>
        <dbReference type="Proteomes" id="UP001529510"/>
    </source>
</evidence>
<accession>A0ABD0NSY4</accession>